<gene>
    <name evidence="2" type="ORF">HG543_46890</name>
</gene>
<dbReference type="InterPro" id="IPR048134">
    <property type="entry name" value="MXAN_5187-like"/>
</dbReference>
<sequence>SEAIPMPPPRSAAPPPPAAIPLPGLGNSAVALSEEQHFQEVFREFVTTRERCGEPADGLTYDKFVQKLRKNKEQLVQKYACKTVRFQVYVKEGKAALKATPVKD</sequence>
<reference evidence="2 3" key="1">
    <citation type="submission" date="2020-04" db="EMBL/GenBank/DDBJ databases">
        <title>Draft genome of Pyxidicoccus fallax type strain.</title>
        <authorList>
            <person name="Whitworth D.E."/>
        </authorList>
    </citation>
    <scope>NUCLEOTIDE SEQUENCE [LARGE SCALE GENOMIC DNA]</scope>
    <source>
        <strain evidence="2 3">DSM 14698</strain>
    </source>
</reference>
<comment type="caution">
    <text evidence="2">The sequence shown here is derived from an EMBL/GenBank/DDBJ whole genome shotgun (WGS) entry which is preliminary data.</text>
</comment>
<feature type="non-terminal residue" evidence="2">
    <location>
        <position position="1"/>
    </location>
</feature>
<dbReference type="RefSeq" id="WP_281404541.1">
    <property type="nucleotide sequence ID" value="NZ_JABBJJ010000410.1"/>
</dbReference>
<accession>A0A848LWD3</accession>
<dbReference type="GO" id="GO:0051301">
    <property type="term" value="P:cell division"/>
    <property type="evidence" value="ECO:0007669"/>
    <property type="project" value="UniProtKB-KW"/>
</dbReference>
<name>A0A848LWD3_9BACT</name>
<proteinExistence type="predicted"/>
<evidence type="ECO:0000256" key="1">
    <source>
        <dbReference type="SAM" id="MobiDB-lite"/>
    </source>
</evidence>
<dbReference type="Proteomes" id="UP000518300">
    <property type="component" value="Unassembled WGS sequence"/>
</dbReference>
<keyword evidence="3" id="KW-1185">Reference proteome</keyword>
<keyword evidence="2" id="KW-0132">Cell division</keyword>
<evidence type="ECO:0000313" key="3">
    <source>
        <dbReference type="Proteomes" id="UP000518300"/>
    </source>
</evidence>
<organism evidence="2 3">
    <name type="scientific">Pyxidicoccus fallax</name>
    <dbReference type="NCBI Taxonomy" id="394095"/>
    <lineage>
        <taxon>Bacteria</taxon>
        <taxon>Pseudomonadati</taxon>
        <taxon>Myxococcota</taxon>
        <taxon>Myxococcia</taxon>
        <taxon>Myxococcales</taxon>
        <taxon>Cystobacterineae</taxon>
        <taxon>Myxococcaceae</taxon>
        <taxon>Pyxidicoccus</taxon>
    </lineage>
</organism>
<evidence type="ECO:0000313" key="2">
    <source>
        <dbReference type="EMBL" id="NMO22335.1"/>
    </source>
</evidence>
<feature type="compositionally biased region" description="Pro residues" evidence="1">
    <location>
        <begin position="1"/>
        <end position="20"/>
    </location>
</feature>
<dbReference type="EMBL" id="JABBJJ010000410">
    <property type="protein sequence ID" value="NMO22335.1"/>
    <property type="molecule type" value="Genomic_DNA"/>
</dbReference>
<dbReference type="NCBIfam" id="NF041621">
    <property type="entry name" value="MXAN_5187_C_dom"/>
    <property type="match status" value="1"/>
</dbReference>
<keyword evidence="2" id="KW-0131">Cell cycle</keyword>
<dbReference type="AlphaFoldDB" id="A0A848LWD3"/>
<dbReference type="NCBIfam" id="NF041620">
    <property type="entry name" value="MXAN_5187_fam"/>
    <property type="match status" value="1"/>
</dbReference>
<protein>
    <submittedName>
        <fullName evidence="2">Cell division protein FtsK</fullName>
    </submittedName>
</protein>
<feature type="region of interest" description="Disordered" evidence="1">
    <location>
        <begin position="1"/>
        <end position="24"/>
    </location>
</feature>